<dbReference type="GO" id="GO:0005524">
    <property type="term" value="F:ATP binding"/>
    <property type="evidence" value="ECO:0007669"/>
    <property type="project" value="UniProtKB-UniRule"/>
</dbReference>
<evidence type="ECO:0000256" key="1">
    <source>
        <dbReference type="ARBA" id="ARBA00007352"/>
    </source>
</evidence>
<evidence type="ECO:0000256" key="7">
    <source>
        <dbReference type="ARBA" id="ARBA00023014"/>
    </source>
</evidence>
<evidence type="ECO:0000256" key="5">
    <source>
        <dbReference type="ARBA" id="ARBA00022840"/>
    </source>
</evidence>
<evidence type="ECO:0000259" key="9">
    <source>
        <dbReference type="Pfam" id="PF01883"/>
    </source>
</evidence>
<dbReference type="InterPro" id="IPR034904">
    <property type="entry name" value="FSCA_dom_sf"/>
</dbReference>
<keyword evidence="8" id="KW-0378">Hydrolase</keyword>
<keyword evidence="4 8" id="KW-0547">Nucleotide-binding</keyword>
<dbReference type="FunFam" id="3.40.50.300:FF:001119">
    <property type="entry name" value="Iron-sulfur cluster carrier protein"/>
    <property type="match status" value="1"/>
</dbReference>
<feature type="domain" description="MIP18 family-like" evidence="9">
    <location>
        <begin position="5"/>
        <end position="76"/>
    </location>
</feature>
<reference evidence="10 11" key="1">
    <citation type="submission" date="2019-08" db="EMBL/GenBank/DDBJ databases">
        <title>Whole genome sequencing of chitin degrading bacteria Chitinophaga pinensis YS16.</title>
        <authorList>
            <person name="Singh R.P."/>
            <person name="Manchanda G."/>
            <person name="Maurya I.K."/>
            <person name="Joshi N.K."/>
            <person name="Srivastava A.K."/>
        </authorList>
    </citation>
    <scope>NUCLEOTIDE SEQUENCE [LARGE SCALE GENOMIC DNA]</scope>
    <source>
        <strain evidence="10 11">YS-16</strain>
    </source>
</reference>
<evidence type="ECO:0000256" key="2">
    <source>
        <dbReference type="ARBA" id="ARBA00008205"/>
    </source>
</evidence>
<dbReference type="GO" id="GO:0016226">
    <property type="term" value="P:iron-sulfur cluster assembly"/>
    <property type="evidence" value="ECO:0007669"/>
    <property type="project" value="InterPro"/>
</dbReference>
<dbReference type="InterPro" id="IPR000808">
    <property type="entry name" value="Mrp-like_CS"/>
</dbReference>
<comment type="subunit">
    <text evidence="8">Homodimer.</text>
</comment>
<protein>
    <recommendedName>
        <fullName evidence="8">Iron-sulfur cluster carrier protein</fullName>
    </recommendedName>
</protein>
<evidence type="ECO:0000313" key="10">
    <source>
        <dbReference type="EMBL" id="TWV96802.1"/>
    </source>
</evidence>
<name>A0A5C6LNS5_9BACT</name>
<evidence type="ECO:0000256" key="3">
    <source>
        <dbReference type="ARBA" id="ARBA00022723"/>
    </source>
</evidence>
<comment type="similarity">
    <text evidence="2">In the C-terminal section; belongs to the Mrp/NBP35 ATP-binding proteins family.</text>
</comment>
<dbReference type="CDD" id="cd02037">
    <property type="entry name" value="Mrp_NBP35"/>
    <property type="match status" value="1"/>
</dbReference>
<feature type="binding site" evidence="8">
    <location>
        <begin position="105"/>
        <end position="112"/>
    </location>
    <ligand>
        <name>ATP</name>
        <dbReference type="ChEBI" id="CHEBI:30616"/>
    </ligand>
</feature>
<comment type="similarity">
    <text evidence="8">Belongs to the Mrp/NBP35 ATP-binding proteins family.</text>
</comment>
<dbReference type="SUPFAM" id="SSF52540">
    <property type="entry name" value="P-loop containing nucleoside triphosphate hydrolases"/>
    <property type="match status" value="1"/>
</dbReference>
<dbReference type="Pfam" id="PF01883">
    <property type="entry name" value="FeS_assembly_P"/>
    <property type="match status" value="1"/>
</dbReference>
<evidence type="ECO:0000313" key="11">
    <source>
        <dbReference type="Proteomes" id="UP000318815"/>
    </source>
</evidence>
<dbReference type="GO" id="GO:0140663">
    <property type="term" value="F:ATP-dependent FeS chaperone activity"/>
    <property type="evidence" value="ECO:0007669"/>
    <property type="project" value="InterPro"/>
</dbReference>
<dbReference type="Proteomes" id="UP000318815">
    <property type="component" value="Unassembled WGS sequence"/>
</dbReference>
<evidence type="ECO:0000256" key="6">
    <source>
        <dbReference type="ARBA" id="ARBA00023004"/>
    </source>
</evidence>
<keyword evidence="3 8" id="KW-0479">Metal-binding</keyword>
<dbReference type="PANTHER" id="PTHR42961:SF2">
    <property type="entry name" value="IRON-SULFUR PROTEIN NUBPL"/>
    <property type="match status" value="1"/>
</dbReference>
<dbReference type="PANTHER" id="PTHR42961">
    <property type="entry name" value="IRON-SULFUR PROTEIN NUBPL"/>
    <property type="match status" value="1"/>
</dbReference>
<keyword evidence="7 8" id="KW-0411">Iron-sulfur</keyword>
<dbReference type="HAMAP" id="MF_02040">
    <property type="entry name" value="Mrp_NBP35"/>
    <property type="match status" value="1"/>
</dbReference>
<proteinExistence type="inferred from homology"/>
<gene>
    <name evidence="10" type="ORF">FEF09_22715</name>
</gene>
<keyword evidence="11" id="KW-1185">Reference proteome</keyword>
<dbReference type="OrthoDB" id="9809679at2"/>
<dbReference type="GO" id="GO:0016887">
    <property type="term" value="F:ATP hydrolysis activity"/>
    <property type="evidence" value="ECO:0007669"/>
    <property type="project" value="UniProtKB-UniRule"/>
</dbReference>
<dbReference type="InterPro" id="IPR044304">
    <property type="entry name" value="NUBPL-like"/>
</dbReference>
<dbReference type="SUPFAM" id="SSF117916">
    <property type="entry name" value="Fe-S cluster assembly (FSCA) domain-like"/>
    <property type="match status" value="1"/>
</dbReference>
<comment type="similarity">
    <text evidence="1">In the N-terminal section; belongs to the MIP18 family.</text>
</comment>
<dbReference type="AlphaFoldDB" id="A0A5C6LNS5"/>
<dbReference type="InterPro" id="IPR027417">
    <property type="entry name" value="P-loop_NTPase"/>
</dbReference>
<comment type="caution">
    <text evidence="10">The sequence shown here is derived from an EMBL/GenBank/DDBJ whole genome shotgun (WGS) entry which is preliminary data.</text>
</comment>
<comment type="function">
    <text evidence="8">Binds and transfers iron-sulfur (Fe-S) clusters to target apoproteins. Can hydrolyze ATP.</text>
</comment>
<dbReference type="PROSITE" id="PS01215">
    <property type="entry name" value="MRP"/>
    <property type="match status" value="1"/>
</dbReference>
<accession>A0A5C6LNS5</accession>
<dbReference type="GO" id="GO:0051539">
    <property type="term" value="F:4 iron, 4 sulfur cluster binding"/>
    <property type="evidence" value="ECO:0007669"/>
    <property type="project" value="TreeGrafter"/>
</dbReference>
<dbReference type="InterPro" id="IPR033756">
    <property type="entry name" value="YlxH/NBP35"/>
</dbReference>
<evidence type="ECO:0000256" key="8">
    <source>
        <dbReference type="HAMAP-Rule" id="MF_02040"/>
    </source>
</evidence>
<keyword evidence="5 8" id="KW-0067">ATP-binding</keyword>
<dbReference type="Pfam" id="PF10609">
    <property type="entry name" value="ParA"/>
    <property type="match status" value="1"/>
</dbReference>
<evidence type="ECO:0000256" key="4">
    <source>
        <dbReference type="ARBA" id="ARBA00022741"/>
    </source>
</evidence>
<organism evidence="10 11">
    <name type="scientific">Chitinophaga pinensis</name>
    <dbReference type="NCBI Taxonomy" id="79329"/>
    <lineage>
        <taxon>Bacteria</taxon>
        <taxon>Pseudomonadati</taxon>
        <taxon>Bacteroidota</taxon>
        <taxon>Chitinophagia</taxon>
        <taxon>Chitinophagales</taxon>
        <taxon>Chitinophagaceae</taxon>
        <taxon>Chitinophaga</taxon>
    </lineage>
</organism>
<dbReference type="InterPro" id="IPR019591">
    <property type="entry name" value="Mrp/NBP35_ATP-bd"/>
</dbReference>
<dbReference type="Gene3D" id="3.30.300.130">
    <property type="entry name" value="Fe-S cluster assembly (FSCA)"/>
    <property type="match status" value="1"/>
</dbReference>
<dbReference type="EMBL" id="VOHS01000032">
    <property type="protein sequence ID" value="TWV96802.1"/>
    <property type="molecule type" value="Genomic_DNA"/>
</dbReference>
<keyword evidence="6 8" id="KW-0408">Iron</keyword>
<dbReference type="InterPro" id="IPR002744">
    <property type="entry name" value="MIP18-like"/>
</dbReference>
<dbReference type="RefSeq" id="WP_146307236.1">
    <property type="nucleotide sequence ID" value="NZ_VOHS01000032.1"/>
</dbReference>
<dbReference type="GO" id="GO:0046872">
    <property type="term" value="F:metal ion binding"/>
    <property type="evidence" value="ECO:0007669"/>
    <property type="project" value="UniProtKB-KW"/>
</dbReference>
<sequence length="365" mass="38932">MITTEQILKALSNVEEPDLGKDLVTLNMVKDIEIDGNKVKFTVVLTTPACPLKDLIRNACVNAIHHLVSKEAEVQVNMTANVNSNRKDARSVLPNVKNIIVVASGKGGVGKSTVAANLALALSEGGAKVGLMDADIYGPSVPIMFGIRGERPMMETVEGKGMIVPIEKHGIKLMSIGSLIDEKQAVVWRGPMVSSALRQFLTDVNWGELDYLVIDTPPGTGDVHLTLVQTVPVTGVVMVTTPQDVALADAKKGIAMFGGGQINVPILGLIENMAYFTPAELPDNKYYIFGQEGGKRLAEQLEIPFLGQIPLVQSIREGGDDGVPAMVGGDNPTKLSFMGTASIVARNIAMRNANVPPTKIVEVFV</sequence>
<dbReference type="Gene3D" id="3.40.50.300">
    <property type="entry name" value="P-loop containing nucleotide triphosphate hydrolases"/>
    <property type="match status" value="1"/>
</dbReference>